<gene>
    <name evidence="1" type="ORF">Pcinc_003354</name>
    <name evidence="2" type="ORF">Pcinc_003385</name>
</gene>
<evidence type="ECO:0000313" key="3">
    <source>
        <dbReference type="Proteomes" id="UP001286313"/>
    </source>
</evidence>
<protein>
    <submittedName>
        <fullName evidence="2">Uncharacterized protein</fullName>
    </submittedName>
</protein>
<comment type="caution">
    <text evidence="2">The sequence shown here is derived from an EMBL/GenBank/DDBJ whole genome shotgun (WGS) entry which is preliminary data.</text>
</comment>
<dbReference type="Proteomes" id="UP001286313">
    <property type="component" value="Unassembled WGS sequence"/>
</dbReference>
<dbReference type="EMBL" id="JAWQEG010000247">
    <property type="protein sequence ID" value="KAK3892797.1"/>
    <property type="molecule type" value="Genomic_DNA"/>
</dbReference>
<evidence type="ECO:0000313" key="1">
    <source>
        <dbReference type="EMBL" id="KAK3892766.1"/>
    </source>
</evidence>
<sequence>MNCMTHLTHAANVIQNPPGPTTVTHLIPLPTWHNNCDSPYTVTVTHLVDLVQQLGKLLKCGIVGRASSRLVHSSPPARPDLAHHLTV</sequence>
<organism evidence="2 3">
    <name type="scientific">Petrolisthes cinctipes</name>
    <name type="common">Flat porcelain crab</name>
    <dbReference type="NCBI Taxonomy" id="88211"/>
    <lineage>
        <taxon>Eukaryota</taxon>
        <taxon>Metazoa</taxon>
        <taxon>Ecdysozoa</taxon>
        <taxon>Arthropoda</taxon>
        <taxon>Crustacea</taxon>
        <taxon>Multicrustacea</taxon>
        <taxon>Malacostraca</taxon>
        <taxon>Eumalacostraca</taxon>
        <taxon>Eucarida</taxon>
        <taxon>Decapoda</taxon>
        <taxon>Pleocyemata</taxon>
        <taxon>Anomura</taxon>
        <taxon>Galatheoidea</taxon>
        <taxon>Porcellanidae</taxon>
        <taxon>Petrolisthes</taxon>
    </lineage>
</organism>
<dbReference type="EMBL" id="JAWQEG010000247">
    <property type="protein sequence ID" value="KAK3892766.1"/>
    <property type="molecule type" value="Genomic_DNA"/>
</dbReference>
<name>A0AAE1GHW6_PETCI</name>
<accession>A0AAE1GHW6</accession>
<evidence type="ECO:0000313" key="2">
    <source>
        <dbReference type="EMBL" id="KAK3892797.1"/>
    </source>
</evidence>
<keyword evidence="3" id="KW-1185">Reference proteome</keyword>
<dbReference type="AlphaFoldDB" id="A0AAE1GHW6"/>
<proteinExistence type="predicted"/>
<reference evidence="2" key="1">
    <citation type="submission" date="2023-10" db="EMBL/GenBank/DDBJ databases">
        <title>Genome assemblies of two species of porcelain crab, Petrolisthes cinctipes and Petrolisthes manimaculis (Anomura: Porcellanidae).</title>
        <authorList>
            <person name="Angst P."/>
        </authorList>
    </citation>
    <scope>NUCLEOTIDE SEQUENCE</scope>
    <source>
        <strain evidence="2">PB745_01</strain>
        <tissue evidence="2">Gill</tissue>
    </source>
</reference>